<gene>
    <name evidence="1" type="ORF">ZT3D7_G8768</name>
</gene>
<protein>
    <submittedName>
        <fullName evidence="1">Uncharacterized protein</fullName>
    </submittedName>
</protein>
<evidence type="ECO:0000313" key="2">
    <source>
        <dbReference type="Proteomes" id="UP000215127"/>
    </source>
</evidence>
<accession>A0A1X7S1Q0</accession>
<keyword evidence="2" id="KW-1185">Reference proteome</keyword>
<evidence type="ECO:0000313" key="1">
    <source>
        <dbReference type="EMBL" id="SMQ53614.1"/>
    </source>
</evidence>
<organism evidence="1 2">
    <name type="scientific">Zymoseptoria tritici (strain ST99CH_3D7)</name>
    <dbReference type="NCBI Taxonomy" id="1276538"/>
    <lineage>
        <taxon>Eukaryota</taxon>
        <taxon>Fungi</taxon>
        <taxon>Dikarya</taxon>
        <taxon>Ascomycota</taxon>
        <taxon>Pezizomycotina</taxon>
        <taxon>Dothideomycetes</taxon>
        <taxon>Dothideomycetidae</taxon>
        <taxon>Mycosphaerellales</taxon>
        <taxon>Mycosphaerellaceae</taxon>
        <taxon>Zymoseptoria</taxon>
    </lineage>
</organism>
<dbReference type="Proteomes" id="UP000215127">
    <property type="component" value="Chromosome 8"/>
</dbReference>
<sequence length="138" mass="15383">MKALRESTAELLQREAARYSSDELDKAYSSYLNEAGFQVALLQQGAMHGFMYRLFKACPSVGNSVSIVQPPGCYGSGVDWEPTVYNRHFEQGLIRAFGTPSLHSNDQVLTQTLLAAANTQTRIAQLRVDPPSNHFFRQ</sequence>
<dbReference type="AlphaFoldDB" id="A0A1X7S1Q0"/>
<name>A0A1X7S1Q0_ZYMT9</name>
<reference evidence="1 2" key="1">
    <citation type="submission" date="2016-06" db="EMBL/GenBank/DDBJ databases">
        <authorList>
            <person name="Kjaerup R.B."/>
            <person name="Dalgaard T.S."/>
            <person name="Juul-Madsen H.R."/>
        </authorList>
    </citation>
    <scope>NUCLEOTIDE SEQUENCE [LARGE SCALE GENOMIC DNA]</scope>
</reference>
<proteinExistence type="predicted"/>
<dbReference type="EMBL" id="LT853699">
    <property type="protein sequence ID" value="SMQ53614.1"/>
    <property type="molecule type" value="Genomic_DNA"/>
</dbReference>